<dbReference type="RefSeq" id="WP_184338470.1">
    <property type="nucleotide sequence ID" value="NZ_JACHIG010000002.1"/>
</dbReference>
<dbReference type="EMBL" id="JACHIG010000002">
    <property type="protein sequence ID" value="MBB5031524.1"/>
    <property type="molecule type" value="Genomic_DNA"/>
</dbReference>
<evidence type="ECO:0000259" key="10">
    <source>
        <dbReference type="PROSITE" id="PS50263"/>
    </source>
</evidence>
<keyword evidence="8 9" id="KW-0012">Acyltransferase</keyword>
<dbReference type="EC" id="2.3.1.269" evidence="9"/>
<dbReference type="GO" id="GO:0016410">
    <property type="term" value="F:N-acyltransferase activity"/>
    <property type="evidence" value="ECO:0007669"/>
    <property type="project" value="UniProtKB-UniRule"/>
</dbReference>
<dbReference type="GO" id="GO:0042158">
    <property type="term" value="P:lipoprotein biosynthetic process"/>
    <property type="evidence" value="ECO:0007669"/>
    <property type="project" value="UniProtKB-UniRule"/>
</dbReference>
<dbReference type="UniPathway" id="UPA00666"/>
<evidence type="ECO:0000313" key="11">
    <source>
        <dbReference type="EMBL" id="MBB5031524.1"/>
    </source>
</evidence>
<comment type="similarity">
    <text evidence="2 9">Belongs to the CN hydrolase family. Apolipoprotein N-acyltransferase subfamily.</text>
</comment>
<keyword evidence="5 9" id="KW-0812">Transmembrane</keyword>
<protein>
    <recommendedName>
        <fullName evidence="9">Apolipoprotein N-acyltransferase</fullName>
        <shortName evidence="9">ALP N-acyltransferase</shortName>
        <ecNumber evidence="9">2.3.1.269</ecNumber>
    </recommendedName>
</protein>
<dbReference type="PANTHER" id="PTHR38686:SF1">
    <property type="entry name" value="APOLIPOPROTEIN N-ACYLTRANSFERASE"/>
    <property type="match status" value="1"/>
</dbReference>
<keyword evidence="12" id="KW-1185">Reference proteome</keyword>
<organism evidence="11 12">
    <name type="scientific">Prosthecobacter vanneervenii</name>
    <dbReference type="NCBI Taxonomy" id="48466"/>
    <lineage>
        <taxon>Bacteria</taxon>
        <taxon>Pseudomonadati</taxon>
        <taxon>Verrucomicrobiota</taxon>
        <taxon>Verrucomicrobiia</taxon>
        <taxon>Verrucomicrobiales</taxon>
        <taxon>Verrucomicrobiaceae</taxon>
        <taxon>Prosthecobacter</taxon>
    </lineage>
</organism>
<keyword evidence="11" id="KW-0449">Lipoprotein</keyword>
<dbReference type="InterPro" id="IPR036526">
    <property type="entry name" value="C-N_Hydrolase_sf"/>
</dbReference>
<keyword evidence="7 9" id="KW-0472">Membrane</keyword>
<feature type="transmembrane region" description="Helical" evidence="9">
    <location>
        <begin position="33"/>
        <end position="49"/>
    </location>
</feature>
<keyword evidence="4 9" id="KW-0808">Transferase</keyword>
<evidence type="ECO:0000256" key="8">
    <source>
        <dbReference type="ARBA" id="ARBA00023315"/>
    </source>
</evidence>
<dbReference type="Proteomes" id="UP000590740">
    <property type="component" value="Unassembled WGS sequence"/>
</dbReference>
<feature type="transmembrane region" description="Helical" evidence="9">
    <location>
        <begin position="104"/>
        <end position="124"/>
    </location>
</feature>
<dbReference type="Pfam" id="PF20154">
    <property type="entry name" value="LNT_N"/>
    <property type="match status" value="1"/>
</dbReference>
<evidence type="ECO:0000256" key="6">
    <source>
        <dbReference type="ARBA" id="ARBA00022989"/>
    </source>
</evidence>
<feature type="transmembrane region" description="Helical" evidence="9">
    <location>
        <begin position="235"/>
        <end position="251"/>
    </location>
</feature>
<comment type="pathway">
    <text evidence="9">Protein modification; lipoprotein biosynthesis (N-acyl transfer).</text>
</comment>
<dbReference type="InterPro" id="IPR045378">
    <property type="entry name" value="LNT_N"/>
</dbReference>
<evidence type="ECO:0000256" key="4">
    <source>
        <dbReference type="ARBA" id="ARBA00022679"/>
    </source>
</evidence>
<proteinExistence type="inferred from homology"/>
<evidence type="ECO:0000256" key="9">
    <source>
        <dbReference type="HAMAP-Rule" id="MF_01148"/>
    </source>
</evidence>
<dbReference type="GO" id="GO:0005886">
    <property type="term" value="C:plasma membrane"/>
    <property type="evidence" value="ECO:0007669"/>
    <property type="project" value="UniProtKB-SubCell"/>
</dbReference>
<dbReference type="InterPro" id="IPR004563">
    <property type="entry name" value="Apolipo_AcylTrfase"/>
</dbReference>
<evidence type="ECO:0000256" key="3">
    <source>
        <dbReference type="ARBA" id="ARBA00022475"/>
    </source>
</evidence>
<dbReference type="HAMAP" id="MF_01148">
    <property type="entry name" value="Lnt"/>
    <property type="match status" value="1"/>
</dbReference>
<dbReference type="PANTHER" id="PTHR38686">
    <property type="entry name" value="APOLIPOPROTEIN N-ACYLTRANSFERASE"/>
    <property type="match status" value="1"/>
</dbReference>
<evidence type="ECO:0000313" key="12">
    <source>
        <dbReference type="Proteomes" id="UP000590740"/>
    </source>
</evidence>
<sequence>MTAPRRLRLFMLLAPLLSGVILSLAFPPCRSDLVVWIWLLPLLGVLWPWKEAEGVRARPFWHGYLAGLGFFLPNLYWVHHSARVRLAGAVDDTWAGIGPELLGWGAWIGLSGYCAVYFGLWAWFVHHHARPRIKTLTRDAWWPSTQHSLVCSFLAAGAWVACEWLRSTTVFTGFGWNGLGVAMQRTLPLIQAADLVGVFGLSFLPVFAACTAWNTLTRLVLAYRGEGTCKSRLDFTVALVLMLITAGYGILKITAAKEEEKEAITVRTVLVQPNVALADAGNPDVGMQTYTRLNQFTRMYGTAKDGKTSTDLIVWPESALPVNIEDRFHQLPPGWHARYFDELLSVGDFSLMTGTDISTSPETAHVSAVLFRGGFAHRQDYHKVHLVPFGEYLPLKNIPPFSFFRSMFEGAFTPGEKTEPLLLEKPQVQIIPLICFEDTVGRVARRFVRPVPQMIVNITNDGWFLQSDEPEVHMTNALFRAIELRRPMIRATNTGVSCFIDTCGHVTSKLTDPETGSPFLEGTLPGEVKVPRMAEMTLYARYGDWFAVTLLGMCVLVWLARRVGRKP</sequence>
<feature type="transmembrane region" description="Helical" evidence="9">
    <location>
        <begin position="7"/>
        <end position="27"/>
    </location>
</feature>
<dbReference type="AlphaFoldDB" id="A0A7W7Y8I7"/>
<name>A0A7W7Y8I7_9BACT</name>
<feature type="transmembrane region" description="Helical" evidence="9">
    <location>
        <begin position="542"/>
        <end position="560"/>
    </location>
</feature>
<evidence type="ECO:0000256" key="5">
    <source>
        <dbReference type="ARBA" id="ARBA00022692"/>
    </source>
</evidence>
<comment type="subcellular location">
    <subcellularLocation>
        <location evidence="1 9">Cell membrane</location>
        <topology evidence="1 9">Multi-pass membrane protein</topology>
    </subcellularLocation>
</comment>
<gene>
    <name evidence="9" type="primary">lnt</name>
    <name evidence="11" type="ORF">HNQ65_001092</name>
</gene>
<dbReference type="SUPFAM" id="SSF56317">
    <property type="entry name" value="Carbon-nitrogen hydrolase"/>
    <property type="match status" value="1"/>
</dbReference>
<dbReference type="CDD" id="cd07571">
    <property type="entry name" value="ALP_N-acyl_transferase"/>
    <property type="match status" value="1"/>
</dbReference>
<feature type="domain" description="CN hydrolase" evidence="10">
    <location>
        <begin position="266"/>
        <end position="530"/>
    </location>
</feature>
<keyword evidence="6 9" id="KW-1133">Transmembrane helix</keyword>
<evidence type="ECO:0000256" key="7">
    <source>
        <dbReference type="ARBA" id="ARBA00023136"/>
    </source>
</evidence>
<comment type="caution">
    <text evidence="11">The sequence shown here is derived from an EMBL/GenBank/DDBJ whole genome shotgun (WGS) entry which is preliminary data.</text>
</comment>
<reference evidence="11 12" key="1">
    <citation type="submission" date="2020-08" db="EMBL/GenBank/DDBJ databases">
        <title>Genomic Encyclopedia of Type Strains, Phase IV (KMG-IV): sequencing the most valuable type-strain genomes for metagenomic binning, comparative biology and taxonomic classification.</title>
        <authorList>
            <person name="Goeker M."/>
        </authorList>
    </citation>
    <scope>NUCLEOTIDE SEQUENCE [LARGE SCALE GENOMIC DNA]</scope>
    <source>
        <strain evidence="11 12">DSM 12252</strain>
    </source>
</reference>
<dbReference type="InterPro" id="IPR003010">
    <property type="entry name" value="C-N_Hydrolase"/>
</dbReference>
<feature type="transmembrane region" description="Helical" evidence="9">
    <location>
        <begin position="192"/>
        <end position="215"/>
    </location>
</feature>
<dbReference type="PROSITE" id="PS50263">
    <property type="entry name" value="CN_HYDROLASE"/>
    <property type="match status" value="1"/>
</dbReference>
<dbReference type="Pfam" id="PF00795">
    <property type="entry name" value="CN_hydrolase"/>
    <property type="match status" value="1"/>
</dbReference>
<dbReference type="Gene3D" id="3.60.110.10">
    <property type="entry name" value="Carbon-nitrogen hydrolase"/>
    <property type="match status" value="1"/>
</dbReference>
<feature type="transmembrane region" description="Helical" evidence="9">
    <location>
        <begin position="61"/>
        <end position="78"/>
    </location>
</feature>
<comment type="function">
    <text evidence="9">Catalyzes the phospholipid dependent N-acylation of the N-terminal cysteine of apolipoprotein, the last step in lipoprotein maturation.</text>
</comment>
<accession>A0A7W7Y8I7</accession>
<comment type="catalytic activity">
    <reaction evidence="9">
        <text>N-terminal S-1,2-diacyl-sn-glyceryl-L-cysteinyl-[lipoprotein] + a glycerophospholipid = N-acyl-S-1,2-diacyl-sn-glyceryl-L-cysteinyl-[lipoprotein] + a 2-acyl-sn-glycero-3-phospholipid + H(+)</text>
        <dbReference type="Rhea" id="RHEA:48228"/>
        <dbReference type="Rhea" id="RHEA-COMP:14681"/>
        <dbReference type="Rhea" id="RHEA-COMP:14684"/>
        <dbReference type="ChEBI" id="CHEBI:15378"/>
        <dbReference type="ChEBI" id="CHEBI:136912"/>
        <dbReference type="ChEBI" id="CHEBI:140656"/>
        <dbReference type="ChEBI" id="CHEBI:140657"/>
        <dbReference type="ChEBI" id="CHEBI:140660"/>
        <dbReference type="EC" id="2.3.1.269"/>
    </reaction>
</comment>
<keyword evidence="3 9" id="KW-1003">Cell membrane</keyword>
<dbReference type="NCBIfam" id="TIGR00546">
    <property type="entry name" value="lnt"/>
    <property type="match status" value="1"/>
</dbReference>
<evidence type="ECO:0000256" key="2">
    <source>
        <dbReference type="ARBA" id="ARBA00010065"/>
    </source>
</evidence>
<evidence type="ECO:0000256" key="1">
    <source>
        <dbReference type="ARBA" id="ARBA00004651"/>
    </source>
</evidence>